<keyword evidence="2" id="KW-1133">Transmembrane helix</keyword>
<evidence type="ECO:0000256" key="2">
    <source>
        <dbReference type="SAM" id="Phobius"/>
    </source>
</evidence>
<accession>A0A3Q2UH63</accession>
<proteinExistence type="predicted"/>
<sequence>MWTQYLLRLALLLPLICSAWSAALGAGMVEVSSASAQDATLGCTATRRAGLQYLAVRWYKLESYPSLQRRGLLGRRLPNGNATLYKDVTREVELQGESHDLFLSNVTCSDSGVYLCYLAAPVGQQNQEGKVLLTLTDCPAGPADPPAGPADPPVGATDSPVRPETPLLADTVMVISASVLLLLALIISFMSYRCLKNTIKDRLQTPKKEILLDAPLKPLDKKDLMLIYTLGPKTSTLKHICV</sequence>
<dbReference type="PROSITE" id="PS50835">
    <property type="entry name" value="IG_LIKE"/>
    <property type="match status" value="1"/>
</dbReference>
<dbReference type="PANTHER" id="PTHR15193">
    <property type="entry name" value="CD83 ANTIGEN"/>
    <property type="match status" value="1"/>
</dbReference>
<feature type="transmembrane region" description="Helical" evidence="2">
    <location>
        <begin position="172"/>
        <end position="192"/>
    </location>
</feature>
<keyword evidence="6" id="KW-1185">Reference proteome</keyword>
<reference evidence="5" key="2">
    <citation type="submission" date="2025-09" db="UniProtKB">
        <authorList>
            <consortium name="Ensembl"/>
        </authorList>
    </citation>
    <scope>IDENTIFICATION</scope>
</reference>
<dbReference type="Proteomes" id="UP000265000">
    <property type="component" value="Unplaced"/>
</dbReference>
<dbReference type="InterPro" id="IPR013783">
    <property type="entry name" value="Ig-like_fold"/>
</dbReference>
<keyword evidence="2" id="KW-0472">Membrane</keyword>
<feature type="region of interest" description="Disordered" evidence="1">
    <location>
        <begin position="142"/>
        <end position="162"/>
    </location>
</feature>
<dbReference type="STRING" id="8078.ENSFHEP00000029765"/>
<dbReference type="InterPro" id="IPR007110">
    <property type="entry name" value="Ig-like_dom"/>
</dbReference>
<name>A0A3Q2UH63_FUNHE</name>
<dbReference type="GeneTree" id="ENSGT00510000051337"/>
<dbReference type="PANTHER" id="PTHR15193:SF1">
    <property type="entry name" value="CD83 ANTIGEN"/>
    <property type="match status" value="1"/>
</dbReference>
<organism evidence="5 6">
    <name type="scientific">Fundulus heteroclitus</name>
    <name type="common">Killifish</name>
    <name type="synonym">Mummichog</name>
    <dbReference type="NCBI Taxonomy" id="8078"/>
    <lineage>
        <taxon>Eukaryota</taxon>
        <taxon>Metazoa</taxon>
        <taxon>Chordata</taxon>
        <taxon>Craniata</taxon>
        <taxon>Vertebrata</taxon>
        <taxon>Euteleostomi</taxon>
        <taxon>Actinopterygii</taxon>
        <taxon>Neopterygii</taxon>
        <taxon>Teleostei</taxon>
        <taxon>Neoteleostei</taxon>
        <taxon>Acanthomorphata</taxon>
        <taxon>Ovalentaria</taxon>
        <taxon>Atherinomorphae</taxon>
        <taxon>Cyprinodontiformes</taxon>
        <taxon>Fundulidae</taxon>
        <taxon>Fundulus</taxon>
    </lineage>
</organism>
<dbReference type="OrthoDB" id="9422899at2759"/>
<keyword evidence="3" id="KW-0732">Signal</keyword>
<evidence type="ECO:0000259" key="4">
    <source>
        <dbReference type="PROSITE" id="PS50835"/>
    </source>
</evidence>
<keyword evidence="2" id="KW-0812">Transmembrane</keyword>
<feature type="signal peptide" evidence="3">
    <location>
        <begin position="1"/>
        <end position="21"/>
    </location>
</feature>
<feature type="domain" description="Ig-like" evidence="4">
    <location>
        <begin position="14"/>
        <end position="134"/>
    </location>
</feature>
<protein>
    <submittedName>
        <fullName evidence="5">CD83 molecule</fullName>
    </submittedName>
</protein>
<dbReference type="Pfam" id="PF07686">
    <property type="entry name" value="V-set"/>
    <property type="match status" value="1"/>
</dbReference>
<evidence type="ECO:0000313" key="6">
    <source>
        <dbReference type="Proteomes" id="UP000265000"/>
    </source>
</evidence>
<dbReference type="Ensembl" id="ENSFHET00000032284.1">
    <property type="protein sequence ID" value="ENSFHEP00000029765.1"/>
    <property type="gene ID" value="ENSFHEG00000014653.1"/>
</dbReference>
<dbReference type="SUPFAM" id="SSF48726">
    <property type="entry name" value="Immunoglobulin"/>
    <property type="match status" value="1"/>
</dbReference>
<dbReference type="AlphaFoldDB" id="A0A3Q2UH63"/>
<dbReference type="GeneID" id="105920451"/>
<dbReference type="Gene3D" id="2.60.40.10">
    <property type="entry name" value="Immunoglobulins"/>
    <property type="match status" value="1"/>
</dbReference>
<reference evidence="5" key="1">
    <citation type="submission" date="2025-08" db="UniProtKB">
        <authorList>
            <consortium name="Ensembl"/>
        </authorList>
    </citation>
    <scope>IDENTIFICATION</scope>
</reference>
<evidence type="ECO:0000256" key="3">
    <source>
        <dbReference type="SAM" id="SignalP"/>
    </source>
</evidence>
<dbReference type="InterPro" id="IPR013106">
    <property type="entry name" value="Ig_V-set"/>
</dbReference>
<dbReference type="InterPro" id="IPR036179">
    <property type="entry name" value="Ig-like_dom_sf"/>
</dbReference>
<evidence type="ECO:0000256" key="1">
    <source>
        <dbReference type="SAM" id="MobiDB-lite"/>
    </source>
</evidence>
<feature type="chain" id="PRO_5018665585" evidence="3">
    <location>
        <begin position="22"/>
        <end position="242"/>
    </location>
</feature>
<feature type="compositionally biased region" description="Pro residues" evidence="1">
    <location>
        <begin position="142"/>
        <end position="152"/>
    </location>
</feature>
<evidence type="ECO:0000313" key="5">
    <source>
        <dbReference type="Ensembl" id="ENSFHEP00000029765.1"/>
    </source>
</evidence>